<dbReference type="Pfam" id="PF04675">
    <property type="entry name" value="DNA_ligase_A_N"/>
    <property type="match status" value="1"/>
</dbReference>
<evidence type="ECO:0000259" key="14">
    <source>
        <dbReference type="PROSITE" id="PS50160"/>
    </source>
</evidence>
<keyword evidence="2 15" id="KW-0436">Ligase</keyword>
<feature type="domain" description="ATP-dependent DNA ligase family profile" evidence="14">
    <location>
        <begin position="326"/>
        <end position="458"/>
    </location>
</feature>
<dbReference type="GO" id="GO:0003910">
    <property type="term" value="F:DNA ligase (ATP) activity"/>
    <property type="evidence" value="ECO:0007669"/>
    <property type="project" value="UniProtKB-EC"/>
</dbReference>
<dbReference type="GO" id="GO:0006310">
    <property type="term" value="P:DNA recombination"/>
    <property type="evidence" value="ECO:0007669"/>
    <property type="project" value="UniProtKB-KW"/>
</dbReference>
<accession>A0A849BFD4</accession>
<dbReference type="NCBIfam" id="TIGR04120">
    <property type="entry name" value="DNA_lig_bact"/>
    <property type="match status" value="1"/>
</dbReference>
<dbReference type="AlphaFoldDB" id="A0A849BFD4"/>
<keyword evidence="4" id="KW-0235">DNA replication</keyword>
<sequence>MKAFAELYAALDATTSNNAKLAALRGYLQAAPPADAAWAVYFLAGGKPRQLVPVAMLRTLAEQAARLPTWLFEESYQAVGDLAETIALLLPESEHTDDAGLAEWVEQRLLPLRGLPPDVLLPRLDALWRPLDAQARLVLFKLITGAFRVGVSRLLVTRALGEVAGIDPKRVAERMVGYTDISARPDAEHYLALIAPDGSGGYGQDLGDGANVPRSRGGQPYPFFLAHPLQAPLEQFDAVLGPVSQWQVEWKWDGIRAQIVRRDGQTWIWSRGEDLITERFPELAEAAAPLPDGTVIDGEIVVWRDDRVQPFALLQQRIGRKNLGAKLLRDAPAALLAYDLLEWQGEDWRRRAQGERRAALERVLAAHPHPSLRLSPLVQAEDWPGYAVLRESSRELGVEGFMLKALDAAYGAGRTKDVGVWWKWKIDPYAVDAVLIYAQRGHGRRASLYTDFTFAVWSAPPGTEGRVLVPFAKAYSGLTDQEMRQVDAIVRRTTIETFGPVRSVEPTQVFELGFEGIARSSRHKSGIAVRFPRMLRWRTDKTIDEADTLQTLQGMLPAGERGKAA</sequence>
<dbReference type="GO" id="GO:0006281">
    <property type="term" value="P:DNA repair"/>
    <property type="evidence" value="ECO:0007669"/>
    <property type="project" value="UniProtKB-KW"/>
</dbReference>
<dbReference type="Pfam" id="PF04679">
    <property type="entry name" value="DNA_ligase_A_C"/>
    <property type="match status" value="1"/>
</dbReference>
<evidence type="ECO:0000256" key="13">
    <source>
        <dbReference type="ARBA" id="ARBA00034003"/>
    </source>
</evidence>
<evidence type="ECO:0000313" key="15">
    <source>
        <dbReference type="EMBL" id="NNH12355.1"/>
    </source>
</evidence>
<dbReference type="NCBIfam" id="NF006701">
    <property type="entry name" value="PRK09247.1"/>
    <property type="match status" value="1"/>
</dbReference>
<dbReference type="Gene3D" id="1.10.3260.10">
    <property type="entry name" value="DNA ligase, ATP-dependent, N-terminal domain"/>
    <property type="match status" value="1"/>
</dbReference>
<dbReference type="Gene3D" id="3.30.470.30">
    <property type="entry name" value="DNA ligase/mRNA capping enzyme"/>
    <property type="match status" value="1"/>
</dbReference>
<dbReference type="PANTHER" id="PTHR45674">
    <property type="entry name" value="DNA LIGASE 1/3 FAMILY MEMBER"/>
    <property type="match status" value="1"/>
</dbReference>
<evidence type="ECO:0000256" key="2">
    <source>
        <dbReference type="ARBA" id="ARBA00022598"/>
    </source>
</evidence>
<dbReference type="Pfam" id="PF01068">
    <property type="entry name" value="DNA_ligase_A_M"/>
    <property type="match status" value="1"/>
</dbReference>
<name>A0A849BFD4_9BURK</name>
<evidence type="ECO:0000256" key="5">
    <source>
        <dbReference type="ARBA" id="ARBA00022723"/>
    </source>
</evidence>
<dbReference type="GO" id="GO:0051301">
    <property type="term" value="P:cell division"/>
    <property type="evidence" value="ECO:0007669"/>
    <property type="project" value="UniProtKB-KW"/>
</dbReference>
<dbReference type="PROSITE" id="PS00697">
    <property type="entry name" value="DNA_LIGASE_A1"/>
    <property type="match status" value="1"/>
</dbReference>
<dbReference type="CDD" id="cd07972">
    <property type="entry name" value="OBF_DNA_ligase_Arch_LigB"/>
    <property type="match status" value="1"/>
</dbReference>
<evidence type="ECO:0000256" key="1">
    <source>
        <dbReference type="ARBA" id="ARBA00012727"/>
    </source>
</evidence>
<dbReference type="GO" id="GO:0003677">
    <property type="term" value="F:DNA binding"/>
    <property type="evidence" value="ECO:0007669"/>
    <property type="project" value="InterPro"/>
</dbReference>
<dbReference type="InterPro" id="IPR012309">
    <property type="entry name" value="DNA_ligase_ATP-dep_C"/>
</dbReference>
<dbReference type="CDD" id="cd07897">
    <property type="entry name" value="Adenylation_DNA_ligase_Bac1"/>
    <property type="match status" value="1"/>
</dbReference>
<evidence type="ECO:0000256" key="6">
    <source>
        <dbReference type="ARBA" id="ARBA00022741"/>
    </source>
</evidence>
<dbReference type="InterPro" id="IPR012310">
    <property type="entry name" value="DNA_ligase_ATP-dep_cent"/>
</dbReference>
<protein>
    <recommendedName>
        <fullName evidence="1">DNA ligase (ATP)</fullName>
        <ecNumber evidence="1">6.5.1.1</ecNumber>
    </recommendedName>
</protein>
<keyword evidence="7" id="KW-0227">DNA damage</keyword>
<evidence type="ECO:0000256" key="8">
    <source>
        <dbReference type="ARBA" id="ARBA00022840"/>
    </source>
</evidence>
<keyword evidence="11" id="KW-0234">DNA repair</keyword>
<dbReference type="RefSeq" id="WP_053824226.1">
    <property type="nucleotide sequence ID" value="NZ_BAAAEB010000025.1"/>
</dbReference>
<keyword evidence="6" id="KW-0547">Nucleotide-binding</keyword>
<comment type="caution">
    <text evidence="15">The sequence shown here is derived from an EMBL/GenBank/DDBJ whole genome shotgun (WGS) entry which is preliminary data.</text>
</comment>
<dbReference type="Proteomes" id="UP000542973">
    <property type="component" value="Unassembled WGS sequence"/>
</dbReference>
<organism evidence="15 16">
    <name type="scientific">Cupriavidus gilardii</name>
    <dbReference type="NCBI Taxonomy" id="82541"/>
    <lineage>
        <taxon>Bacteria</taxon>
        <taxon>Pseudomonadati</taxon>
        <taxon>Pseudomonadota</taxon>
        <taxon>Betaproteobacteria</taxon>
        <taxon>Burkholderiales</taxon>
        <taxon>Burkholderiaceae</taxon>
        <taxon>Cupriavidus</taxon>
    </lineage>
</organism>
<dbReference type="GO" id="GO:0005524">
    <property type="term" value="F:ATP binding"/>
    <property type="evidence" value="ECO:0007669"/>
    <property type="project" value="UniProtKB-KW"/>
</dbReference>
<evidence type="ECO:0000256" key="12">
    <source>
        <dbReference type="ARBA" id="ARBA00023306"/>
    </source>
</evidence>
<dbReference type="InterPro" id="IPR050191">
    <property type="entry name" value="ATP-dep_DNA_ligase"/>
</dbReference>
<proteinExistence type="predicted"/>
<dbReference type="EC" id="6.5.1.1" evidence="1"/>
<comment type="catalytic activity">
    <reaction evidence="13">
        <text>ATP + (deoxyribonucleotide)n-3'-hydroxyl + 5'-phospho-(deoxyribonucleotide)m = (deoxyribonucleotide)n+m + AMP + diphosphate.</text>
        <dbReference type="EC" id="6.5.1.1"/>
    </reaction>
</comment>
<dbReference type="InterPro" id="IPR026333">
    <property type="entry name" value="ATP_dep_DNA_lig_pp_1105_fam"/>
</dbReference>
<gene>
    <name evidence="15" type="ORF">HLB16_15900</name>
</gene>
<keyword evidence="12" id="KW-0131">Cell cycle</keyword>
<dbReference type="InterPro" id="IPR036599">
    <property type="entry name" value="DNA_ligase_N_sf"/>
</dbReference>
<keyword evidence="8" id="KW-0067">ATP-binding</keyword>
<dbReference type="InterPro" id="IPR012308">
    <property type="entry name" value="DNA_ligase_ATP-dep_N"/>
</dbReference>
<dbReference type="Gene3D" id="2.40.50.140">
    <property type="entry name" value="Nucleic acid-binding proteins"/>
    <property type="match status" value="1"/>
</dbReference>
<evidence type="ECO:0000256" key="3">
    <source>
        <dbReference type="ARBA" id="ARBA00022618"/>
    </source>
</evidence>
<dbReference type="InterPro" id="IPR012340">
    <property type="entry name" value="NA-bd_OB-fold"/>
</dbReference>
<evidence type="ECO:0000256" key="9">
    <source>
        <dbReference type="ARBA" id="ARBA00022842"/>
    </source>
</evidence>
<dbReference type="PROSITE" id="PS50160">
    <property type="entry name" value="DNA_LIGASE_A3"/>
    <property type="match status" value="1"/>
</dbReference>
<dbReference type="SUPFAM" id="SSF50249">
    <property type="entry name" value="Nucleic acid-binding proteins"/>
    <property type="match status" value="1"/>
</dbReference>
<dbReference type="EMBL" id="JABEMD010000027">
    <property type="protein sequence ID" value="NNH12355.1"/>
    <property type="molecule type" value="Genomic_DNA"/>
</dbReference>
<dbReference type="InterPro" id="IPR016059">
    <property type="entry name" value="DNA_ligase_ATP-dep_CS"/>
</dbReference>
<evidence type="ECO:0000256" key="4">
    <source>
        <dbReference type="ARBA" id="ARBA00022705"/>
    </source>
</evidence>
<evidence type="ECO:0000256" key="11">
    <source>
        <dbReference type="ARBA" id="ARBA00023204"/>
    </source>
</evidence>
<evidence type="ECO:0000256" key="7">
    <source>
        <dbReference type="ARBA" id="ARBA00022763"/>
    </source>
</evidence>
<evidence type="ECO:0000256" key="10">
    <source>
        <dbReference type="ARBA" id="ARBA00023172"/>
    </source>
</evidence>
<reference evidence="15 16" key="1">
    <citation type="submission" date="2020-05" db="EMBL/GenBank/DDBJ databases">
        <title>MicrobeNet Type strains.</title>
        <authorList>
            <person name="Nicholson A.C."/>
        </authorList>
    </citation>
    <scope>NUCLEOTIDE SEQUENCE [LARGE SCALE GENOMIC DNA]</scope>
    <source>
        <strain evidence="15 16">ATCC 700815</strain>
    </source>
</reference>
<keyword evidence="5" id="KW-0479">Metal-binding</keyword>
<keyword evidence="10" id="KW-0233">DNA recombination</keyword>
<evidence type="ECO:0000313" key="16">
    <source>
        <dbReference type="Proteomes" id="UP000542973"/>
    </source>
</evidence>
<dbReference type="SUPFAM" id="SSF56091">
    <property type="entry name" value="DNA ligase/mRNA capping enzyme, catalytic domain"/>
    <property type="match status" value="1"/>
</dbReference>
<keyword evidence="3" id="KW-0132">Cell division</keyword>
<dbReference type="GO" id="GO:0046872">
    <property type="term" value="F:metal ion binding"/>
    <property type="evidence" value="ECO:0007669"/>
    <property type="project" value="UniProtKB-KW"/>
</dbReference>
<dbReference type="PANTHER" id="PTHR45674:SF13">
    <property type="entry name" value="DNA LIGASE-RELATED"/>
    <property type="match status" value="1"/>
</dbReference>
<dbReference type="GO" id="GO:0006260">
    <property type="term" value="P:DNA replication"/>
    <property type="evidence" value="ECO:0007669"/>
    <property type="project" value="UniProtKB-KW"/>
</dbReference>
<keyword evidence="9" id="KW-0460">Magnesium</keyword>